<dbReference type="SUPFAM" id="SSF52949">
    <property type="entry name" value="Macro domain-like"/>
    <property type="match status" value="1"/>
</dbReference>
<evidence type="ECO:0000313" key="9">
    <source>
        <dbReference type="EMBL" id="KAL1798818.1"/>
    </source>
</evidence>
<evidence type="ECO:0000256" key="7">
    <source>
        <dbReference type="SAM" id="MobiDB-lite"/>
    </source>
</evidence>
<comment type="similarity">
    <text evidence="2">Belongs to the POA1 family.</text>
</comment>
<reference evidence="9 10" key="1">
    <citation type="submission" date="2024-09" db="EMBL/GenBank/DDBJ databases">
        <title>T2T genomes of carrot and Alternaria dauci and their utility for understanding host-pathogen interaction during carrot leaf blight disease.</title>
        <authorList>
            <person name="Liu W."/>
            <person name="Xu S."/>
            <person name="Ou C."/>
            <person name="Liu X."/>
            <person name="Zhuang F."/>
            <person name="Deng X.W."/>
        </authorList>
    </citation>
    <scope>NUCLEOTIDE SEQUENCE [LARGE SCALE GENOMIC DNA]</scope>
    <source>
        <strain evidence="9 10">A2016</strain>
    </source>
</reference>
<feature type="domain" description="Macro" evidence="8">
    <location>
        <begin position="92"/>
        <end position="269"/>
    </location>
</feature>
<evidence type="ECO:0000256" key="5">
    <source>
        <dbReference type="ARBA" id="ARBA00022912"/>
    </source>
</evidence>
<dbReference type="Gene3D" id="3.40.220.10">
    <property type="entry name" value="Leucine Aminopeptidase, subunit E, domain 1"/>
    <property type="match status" value="1"/>
</dbReference>
<dbReference type="RefSeq" id="XP_069309402.1">
    <property type="nucleotide sequence ID" value="XM_069449644.1"/>
</dbReference>
<dbReference type="InterPro" id="IPR002589">
    <property type="entry name" value="Macro_dom"/>
</dbReference>
<dbReference type="InterPro" id="IPR043472">
    <property type="entry name" value="Macro_dom-like"/>
</dbReference>
<name>A0ABR3UQV3_9PLEO</name>
<feature type="region of interest" description="Disordered" evidence="7">
    <location>
        <begin position="1"/>
        <end position="100"/>
    </location>
</feature>
<dbReference type="CDD" id="cd02901">
    <property type="entry name" value="Macro_Poa1p-like"/>
    <property type="match status" value="1"/>
</dbReference>
<proteinExistence type="inferred from homology"/>
<evidence type="ECO:0000256" key="4">
    <source>
        <dbReference type="ARBA" id="ARBA00019744"/>
    </source>
</evidence>
<dbReference type="PROSITE" id="PS51154">
    <property type="entry name" value="MACRO"/>
    <property type="match status" value="1"/>
</dbReference>
<accession>A0ABR3UQV3</accession>
<keyword evidence="5" id="KW-0904">Protein phosphatase</keyword>
<evidence type="ECO:0000256" key="3">
    <source>
        <dbReference type="ARBA" id="ARBA00012983"/>
    </source>
</evidence>
<sequence length="269" mass="29287">MSPQDSDIRCYFVPKEGTKSTTATGESEGGSTGQPPMPTAAEPKDKVNSKRKLSQSSTPVLEKRQDTGRSENTTSPRHFSHKNLSPDQFSPSSLSSERPSTALALTHHTGNIFAAPPHTLLIHACNVQGAWGSGIAKAFKDAYPKAYAIYHAFCTKEHLLKSRPVPTGTALLIPPVDAGNQHWIGCLFTSAKYGKAKDKPDVIVGNTKPAMEMLLELVKMAGGIESVRMCKINSGKFGVDWKRTKGVLEEIVVRDDWKGTVEVWDPETK</sequence>
<evidence type="ECO:0000313" key="10">
    <source>
        <dbReference type="Proteomes" id="UP001578633"/>
    </source>
</evidence>
<dbReference type="PANTHER" id="PTHR12521:SF0">
    <property type="entry name" value="ADP-RIBOSE GLYCOHYDROLASE OARD1"/>
    <property type="match status" value="1"/>
</dbReference>
<keyword evidence="10" id="KW-1185">Reference proteome</keyword>
<comment type="function">
    <text evidence="1">Highly specific phosphatase involved in the metabolism of ADP-ribose 1''-phosphate (Appr1p) which is produced as a consequence of tRNA splicing.</text>
</comment>
<dbReference type="GeneID" id="96083177"/>
<keyword evidence="5" id="KW-0378">Hydrolase</keyword>
<dbReference type="InterPro" id="IPR050892">
    <property type="entry name" value="ADP-ribose_metab_enzymes"/>
</dbReference>
<gene>
    <name evidence="9" type="ORF">ACET3X_002855</name>
</gene>
<dbReference type="SMART" id="SM00506">
    <property type="entry name" value="A1pp"/>
    <property type="match status" value="1"/>
</dbReference>
<comment type="catalytic activity">
    <reaction evidence="6">
        <text>ADP-alpha-D-ribose 1''-phosphate + H2O = ADP-D-ribose + phosphate</text>
        <dbReference type="Rhea" id="RHEA:25029"/>
        <dbReference type="ChEBI" id="CHEBI:15377"/>
        <dbReference type="ChEBI" id="CHEBI:43474"/>
        <dbReference type="ChEBI" id="CHEBI:57967"/>
        <dbReference type="ChEBI" id="CHEBI:58753"/>
        <dbReference type="EC" id="3.1.3.84"/>
    </reaction>
</comment>
<dbReference type="PANTHER" id="PTHR12521">
    <property type="entry name" value="PROTEIN C6ORF130"/>
    <property type="match status" value="1"/>
</dbReference>
<dbReference type="Pfam" id="PF01661">
    <property type="entry name" value="Macro"/>
    <property type="match status" value="1"/>
</dbReference>
<evidence type="ECO:0000256" key="6">
    <source>
        <dbReference type="ARBA" id="ARBA00034427"/>
    </source>
</evidence>
<evidence type="ECO:0000259" key="8">
    <source>
        <dbReference type="PROSITE" id="PS51154"/>
    </source>
</evidence>
<feature type="compositionally biased region" description="Low complexity" evidence="7">
    <location>
        <begin position="85"/>
        <end position="100"/>
    </location>
</feature>
<evidence type="ECO:0000256" key="2">
    <source>
        <dbReference type="ARBA" id="ARBA00006575"/>
    </source>
</evidence>
<dbReference type="Proteomes" id="UP001578633">
    <property type="component" value="Chromosome 2"/>
</dbReference>
<evidence type="ECO:0000256" key="1">
    <source>
        <dbReference type="ARBA" id="ARBA00002432"/>
    </source>
</evidence>
<organism evidence="9 10">
    <name type="scientific">Alternaria dauci</name>
    <dbReference type="NCBI Taxonomy" id="48095"/>
    <lineage>
        <taxon>Eukaryota</taxon>
        <taxon>Fungi</taxon>
        <taxon>Dikarya</taxon>
        <taxon>Ascomycota</taxon>
        <taxon>Pezizomycotina</taxon>
        <taxon>Dothideomycetes</taxon>
        <taxon>Pleosporomycetidae</taxon>
        <taxon>Pleosporales</taxon>
        <taxon>Pleosporineae</taxon>
        <taxon>Pleosporaceae</taxon>
        <taxon>Alternaria</taxon>
        <taxon>Alternaria sect. Porri</taxon>
    </lineage>
</organism>
<dbReference type="EC" id="3.1.3.84" evidence="3"/>
<dbReference type="EMBL" id="JBHGVX010000002">
    <property type="protein sequence ID" value="KAL1798818.1"/>
    <property type="molecule type" value="Genomic_DNA"/>
</dbReference>
<comment type="caution">
    <text evidence="9">The sequence shown here is derived from an EMBL/GenBank/DDBJ whole genome shotgun (WGS) entry which is preliminary data.</text>
</comment>
<protein>
    <recommendedName>
        <fullName evidence="4">ADP-ribose 1''-phosphate phosphatase</fullName>
        <ecNumber evidence="3">3.1.3.84</ecNumber>
    </recommendedName>
</protein>